<dbReference type="Pfam" id="PF11734">
    <property type="entry name" value="TilS_C"/>
    <property type="match status" value="1"/>
</dbReference>
<dbReference type="Proteomes" id="UP001519271">
    <property type="component" value="Unassembled WGS sequence"/>
</dbReference>
<dbReference type="EC" id="6.3.4.19" evidence="8"/>
<dbReference type="InterPro" id="IPR012796">
    <property type="entry name" value="Lysidine-tRNA-synth_C"/>
</dbReference>
<name>A0ABS4G7F5_9CLOT</name>
<dbReference type="Gene3D" id="3.40.50.620">
    <property type="entry name" value="HUPs"/>
    <property type="match status" value="1"/>
</dbReference>
<organism evidence="10 11">
    <name type="scientific">Youngiibacter multivorans</name>
    <dbReference type="NCBI Taxonomy" id="937251"/>
    <lineage>
        <taxon>Bacteria</taxon>
        <taxon>Bacillati</taxon>
        <taxon>Bacillota</taxon>
        <taxon>Clostridia</taxon>
        <taxon>Eubacteriales</taxon>
        <taxon>Clostridiaceae</taxon>
        <taxon>Youngiibacter</taxon>
    </lineage>
</organism>
<comment type="subcellular location">
    <subcellularLocation>
        <location evidence="1 8">Cytoplasm</location>
    </subcellularLocation>
</comment>
<accession>A0ABS4G7F5</accession>
<dbReference type="RefSeq" id="WP_209460671.1">
    <property type="nucleotide sequence ID" value="NZ_JAGGKC010000031.1"/>
</dbReference>
<protein>
    <recommendedName>
        <fullName evidence="8">tRNA(Ile)-lysidine synthase</fullName>
        <ecNumber evidence="8">6.3.4.19</ecNumber>
    </recommendedName>
    <alternativeName>
        <fullName evidence="8">tRNA(Ile)-2-lysyl-cytidine synthase</fullName>
    </alternativeName>
    <alternativeName>
        <fullName evidence="8">tRNA(Ile)-lysidine synthetase</fullName>
    </alternativeName>
</protein>
<evidence type="ECO:0000313" key="11">
    <source>
        <dbReference type="Proteomes" id="UP001519271"/>
    </source>
</evidence>
<dbReference type="SUPFAM" id="SSF56037">
    <property type="entry name" value="PheT/TilS domain"/>
    <property type="match status" value="1"/>
</dbReference>
<dbReference type="EMBL" id="JAGGKC010000031">
    <property type="protein sequence ID" value="MBP1920500.1"/>
    <property type="molecule type" value="Genomic_DNA"/>
</dbReference>
<dbReference type="SUPFAM" id="SSF52402">
    <property type="entry name" value="Adenine nucleotide alpha hydrolases-like"/>
    <property type="match status" value="1"/>
</dbReference>
<evidence type="ECO:0000259" key="9">
    <source>
        <dbReference type="SMART" id="SM00977"/>
    </source>
</evidence>
<comment type="catalytic activity">
    <reaction evidence="7 8">
        <text>cytidine(34) in tRNA(Ile2) + L-lysine + ATP = lysidine(34) in tRNA(Ile2) + AMP + diphosphate + H(+)</text>
        <dbReference type="Rhea" id="RHEA:43744"/>
        <dbReference type="Rhea" id="RHEA-COMP:10625"/>
        <dbReference type="Rhea" id="RHEA-COMP:10670"/>
        <dbReference type="ChEBI" id="CHEBI:15378"/>
        <dbReference type="ChEBI" id="CHEBI:30616"/>
        <dbReference type="ChEBI" id="CHEBI:32551"/>
        <dbReference type="ChEBI" id="CHEBI:33019"/>
        <dbReference type="ChEBI" id="CHEBI:82748"/>
        <dbReference type="ChEBI" id="CHEBI:83665"/>
        <dbReference type="ChEBI" id="CHEBI:456215"/>
        <dbReference type="EC" id="6.3.4.19"/>
    </reaction>
</comment>
<keyword evidence="6 8" id="KW-0067">ATP-binding</keyword>
<dbReference type="Pfam" id="PF01171">
    <property type="entry name" value="ATP_bind_3"/>
    <property type="match status" value="1"/>
</dbReference>
<evidence type="ECO:0000256" key="2">
    <source>
        <dbReference type="ARBA" id="ARBA00022490"/>
    </source>
</evidence>
<keyword evidence="5 8" id="KW-0547">Nucleotide-binding</keyword>
<reference evidence="10 11" key="1">
    <citation type="submission" date="2021-03" db="EMBL/GenBank/DDBJ databases">
        <title>Genomic Encyclopedia of Type Strains, Phase IV (KMG-IV): sequencing the most valuable type-strain genomes for metagenomic binning, comparative biology and taxonomic classification.</title>
        <authorList>
            <person name="Goeker M."/>
        </authorList>
    </citation>
    <scope>NUCLEOTIDE SEQUENCE [LARGE SCALE GENOMIC DNA]</scope>
    <source>
        <strain evidence="10 11">DSM 6139</strain>
    </source>
</reference>
<dbReference type="GO" id="GO:0032267">
    <property type="term" value="F:tRNA(Ile)-lysidine synthase activity"/>
    <property type="evidence" value="ECO:0007669"/>
    <property type="project" value="UniProtKB-EC"/>
</dbReference>
<evidence type="ECO:0000256" key="5">
    <source>
        <dbReference type="ARBA" id="ARBA00022741"/>
    </source>
</evidence>
<dbReference type="NCBIfam" id="TIGR02432">
    <property type="entry name" value="lysidine_TilS_N"/>
    <property type="match status" value="1"/>
</dbReference>
<dbReference type="HAMAP" id="MF_01161">
    <property type="entry name" value="tRNA_Ile_lys_synt"/>
    <property type="match status" value="1"/>
</dbReference>
<comment type="similarity">
    <text evidence="8">Belongs to the tRNA(Ile)-lysidine synthase family.</text>
</comment>
<evidence type="ECO:0000256" key="3">
    <source>
        <dbReference type="ARBA" id="ARBA00022598"/>
    </source>
</evidence>
<dbReference type="PANTHER" id="PTHR43033">
    <property type="entry name" value="TRNA(ILE)-LYSIDINE SYNTHASE-RELATED"/>
    <property type="match status" value="1"/>
</dbReference>
<comment type="domain">
    <text evidence="8">The N-terminal region contains the highly conserved SGGXDS motif, predicted to be a P-loop motif involved in ATP binding.</text>
</comment>
<evidence type="ECO:0000256" key="6">
    <source>
        <dbReference type="ARBA" id="ARBA00022840"/>
    </source>
</evidence>
<comment type="function">
    <text evidence="8">Ligates lysine onto the cytidine present at position 34 of the AUA codon-specific tRNA(Ile) that contains the anticodon CAU, in an ATP-dependent manner. Cytidine is converted to lysidine, thus changing the amino acid specificity of the tRNA from methionine to isoleucine.</text>
</comment>
<gene>
    <name evidence="8" type="primary">tilS</name>
    <name evidence="10" type="ORF">J2Z34_003012</name>
</gene>
<dbReference type="InterPro" id="IPR014729">
    <property type="entry name" value="Rossmann-like_a/b/a_fold"/>
</dbReference>
<keyword evidence="2 8" id="KW-0963">Cytoplasm</keyword>
<dbReference type="InterPro" id="IPR011063">
    <property type="entry name" value="TilS/TtcA_N"/>
</dbReference>
<evidence type="ECO:0000256" key="7">
    <source>
        <dbReference type="ARBA" id="ARBA00048539"/>
    </source>
</evidence>
<evidence type="ECO:0000256" key="4">
    <source>
        <dbReference type="ARBA" id="ARBA00022694"/>
    </source>
</evidence>
<dbReference type="PANTHER" id="PTHR43033:SF1">
    <property type="entry name" value="TRNA(ILE)-LYSIDINE SYNTHASE-RELATED"/>
    <property type="match status" value="1"/>
</dbReference>
<feature type="binding site" evidence="8">
    <location>
        <begin position="29"/>
        <end position="34"/>
    </location>
    <ligand>
        <name>ATP</name>
        <dbReference type="ChEBI" id="CHEBI:30616"/>
    </ligand>
</feature>
<dbReference type="NCBIfam" id="TIGR02433">
    <property type="entry name" value="lysidine_TilS_C"/>
    <property type="match status" value="1"/>
</dbReference>
<comment type="caution">
    <text evidence="10">The sequence shown here is derived from an EMBL/GenBank/DDBJ whole genome shotgun (WGS) entry which is preliminary data.</text>
</comment>
<dbReference type="SMART" id="SM00977">
    <property type="entry name" value="TilS_C"/>
    <property type="match status" value="1"/>
</dbReference>
<evidence type="ECO:0000256" key="8">
    <source>
        <dbReference type="HAMAP-Rule" id="MF_01161"/>
    </source>
</evidence>
<evidence type="ECO:0000313" key="10">
    <source>
        <dbReference type="EMBL" id="MBP1920500.1"/>
    </source>
</evidence>
<dbReference type="SUPFAM" id="SSF82829">
    <property type="entry name" value="MesJ substrate recognition domain-like"/>
    <property type="match status" value="1"/>
</dbReference>
<proteinExistence type="inferred from homology"/>
<keyword evidence="11" id="KW-1185">Reference proteome</keyword>
<dbReference type="InterPro" id="IPR012795">
    <property type="entry name" value="tRNA_Ile_lys_synt_N"/>
</dbReference>
<dbReference type="InterPro" id="IPR012094">
    <property type="entry name" value="tRNA_Ile_lys_synt"/>
</dbReference>
<keyword evidence="3 8" id="KW-0436">Ligase</keyword>
<feature type="domain" description="Lysidine-tRNA(Ile) synthetase C-terminal" evidence="9">
    <location>
        <begin position="384"/>
        <end position="456"/>
    </location>
</feature>
<sequence>MVALKEKVEAYCNEKDLLEKNDRVLAAFSGGSDSLCMLNILIELKDEYGLKLGAAHVNHLLRGEAADADEEFCRITCDTLGIPFYCLRKDAGGYAAEKGVSTEVAGREIRYSFLSEVMESEGYNKCATAHNLNDQGETVLLNLIRGTGLSGLTGISARREVFIRPLLSTPRIEIEEYLTAIGQEGRKDATNDENNYSRNKLRNVIIPYIRENFNEDFSATVYRMAELLEEDNQYIEGRAKEAVERYILEKSYETMIRKEAFRLEKAILNRVVLSAVRMVKGDTINIEKVHVDKIVRLQGGETGKIIDIKDDITAYNNYGDMYIRRRGTSIDPSILSPLKEKSYNVPGTYYIGSLRVKFEILDSIPPKKDPCCRYFDLESTGRRIKIRNRVHGDRVKPLGMAGYKKVKDIFIDRKIKRDLRNNLLVFLKDDEIFYIEDTVTGEDFKVTDKTEKVLSVGIFKEETDDSK</sequence>
<evidence type="ECO:0000256" key="1">
    <source>
        <dbReference type="ARBA" id="ARBA00004496"/>
    </source>
</evidence>
<dbReference type="CDD" id="cd01992">
    <property type="entry name" value="TilS_N"/>
    <property type="match status" value="1"/>
</dbReference>
<keyword evidence="4 8" id="KW-0819">tRNA processing</keyword>